<evidence type="ECO:0008006" key="10">
    <source>
        <dbReference type="Google" id="ProtNLM"/>
    </source>
</evidence>
<keyword evidence="2 5" id="KW-0479">Metal-binding</keyword>
<dbReference type="Pfam" id="PF00067">
    <property type="entry name" value="p450"/>
    <property type="match status" value="1"/>
</dbReference>
<evidence type="ECO:0000256" key="3">
    <source>
        <dbReference type="ARBA" id="ARBA00023002"/>
    </source>
</evidence>
<dbReference type="InterPro" id="IPR036396">
    <property type="entry name" value="Cyt_P450_sf"/>
</dbReference>
<dbReference type="Proteomes" id="UP001151287">
    <property type="component" value="Unassembled WGS sequence"/>
</dbReference>
<dbReference type="GO" id="GO:0016705">
    <property type="term" value="F:oxidoreductase activity, acting on paired donors, with incorporation or reduction of molecular oxygen"/>
    <property type="evidence" value="ECO:0007669"/>
    <property type="project" value="InterPro"/>
</dbReference>
<dbReference type="GO" id="GO:0006629">
    <property type="term" value="P:lipid metabolic process"/>
    <property type="evidence" value="ECO:0007669"/>
    <property type="project" value="UniProtKB-ARBA"/>
</dbReference>
<evidence type="ECO:0000256" key="4">
    <source>
        <dbReference type="ARBA" id="ARBA00023004"/>
    </source>
</evidence>
<evidence type="ECO:0000256" key="5">
    <source>
        <dbReference type="PIRSR" id="PIRSR602401-1"/>
    </source>
</evidence>
<evidence type="ECO:0000313" key="9">
    <source>
        <dbReference type="Proteomes" id="UP001151287"/>
    </source>
</evidence>
<comment type="caution">
    <text evidence="8">The sequence shown here is derived from an EMBL/GenBank/DDBJ whole genome shotgun (WGS) entry which is preliminary data.</text>
</comment>
<feature type="chain" id="PRO_5040289296" description="Cytochrome P450" evidence="7">
    <location>
        <begin position="27"/>
        <end position="508"/>
    </location>
</feature>
<keyword evidence="6" id="KW-0503">Monooxygenase</keyword>
<protein>
    <recommendedName>
        <fullName evidence="10">Cytochrome P450</fullName>
    </recommendedName>
</protein>
<dbReference type="InterPro" id="IPR017972">
    <property type="entry name" value="Cyt_P450_CS"/>
</dbReference>
<dbReference type="PRINTS" id="PR00385">
    <property type="entry name" value="P450"/>
</dbReference>
<evidence type="ECO:0000256" key="1">
    <source>
        <dbReference type="ARBA" id="ARBA00010617"/>
    </source>
</evidence>
<keyword evidence="4 5" id="KW-0408">Iron</keyword>
<dbReference type="PRINTS" id="PR00463">
    <property type="entry name" value="EP450I"/>
</dbReference>
<dbReference type="PROSITE" id="PS00086">
    <property type="entry name" value="CYTOCHROME_P450"/>
    <property type="match status" value="1"/>
</dbReference>
<name>A0A9Q0HIA9_9POAL</name>
<dbReference type="AlphaFoldDB" id="A0A9Q0HIA9"/>
<dbReference type="OrthoDB" id="1470350at2759"/>
<feature type="binding site" description="axial binding residue" evidence="5">
    <location>
        <position position="450"/>
    </location>
    <ligand>
        <name>heme</name>
        <dbReference type="ChEBI" id="CHEBI:30413"/>
    </ligand>
    <ligandPart>
        <name>Fe</name>
        <dbReference type="ChEBI" id="CHEBI:18248"/>
    </ligandPart>
</feature>
<feature type="signal peptide" evidence="7">
    <location>
        <begin position="1"/>
        <end position="26"/>
    </location>
</feature>
<evidence type="ECO:0000256" key="7">
    <source>
        <dbReference type="SAM" id="SignalP"/>
    </source>
</evidence>
<keyword evidence="5 6" id="KW-0349">Heme</keyword>
<keyword evidence="9" id="KW-1185">Reference proteome</keyword>
<organism evidence="8 9">
    <name type="scientific">Rhynchospora breviuscula</name>
    <dbReference type="NCBI Taxonomy" id="2022672"/>
    <lineage>
        <taxon>Eukaryota</taxon>
        <taxon>Viridiplantae</taxon>
        <taxon>Streptophyta</taxon>
        <taxon>Embryophyta</taxon>
        <taxon>Tracheophyta</taxon>
        <taxon>Spermatophyta</taxon>
        <taxon>Magnoliopsida</taxon>
        <taxon>Liliopsida</taxon>
        <taxon>Poales</taxon>
        <taxon>Cyperaceae</taxon>
        <taxon>Cyperoideae</taxon>
        <taxon>Rhynchosporeae</taxon>
        <taxon>Rhynchospora</taxon>
    </lineage>
</organism>
<keyword evidence="7" id="KW-0732">Signal</keyword>
<keyword evidence="3 6" id="KW-0560">Oxidoreductase</keyword>
<dbReference type="InterPro" id="IPR001128">
    <property type="entry name" value="Cyt_P450"/>
</dbReference>
<evidence type="ECO:0000256" key="2">
    <source>
        <dbReference type="ARBA" id="ARBA00022723"/>
    </source>
</evidence>
<comment type="cofactor">
    <cofactor evidence="5">
        <name>heme</name>
        <dbReference type="ChEBI" id="CHEBI:30413"/>
    </cofactor>
</comment>
<evidence type="ECO:0000313" key="8">
    <source>
        <dbReference type="EMBL" id="KAJ1686775.1"/>
    </source>
</evidence>
<dbReference type="EMBL" id="JAMQYH010000005">
    <property type="protein sequence ID" value="KAJ1686775.1"/>
    <property type="molecule type" value="Genomic_DNA"/>
</dbReference>
<reference evidence="8" key="1">
    <citation type="journal article" date="2022" name="Cell">
        <title>Repeat-based holocentromeres influence genome architecture and karyotype evolution.</title>
        <authorList>
            <person name="Hofstatter P.G."/>
            <person name="Thangavel G."/>
            <person name="Lux T."/>
            <person name="Neumann P."/>
            <person name="Vondrak T."/>
            <person name="Novak P."/>
            <person name="Zhang M."/>
            <person name="Costa L."/>
            <person name="Castellani M."/>
            <person name="Scott A."/>
            <person name="Toegelov H."/>
            <person name="Fuchs J."/>
            <person name="Mata-Sucre Y."/>
            <person name="Dias Y."/>
            <person name="Vanzela A.L.L."/>
            <person name="Huettel B."/>
            <person name="Almeida C.C.S."/>
            <person name="Simkova H."/>
            <person name="Souza G."/>
            <person name="Pedrosa-Harand A."/>
            <person name="Macas J."/>
            <person name="Mayer K.F.X."/>
            <person name="Houben A."/>
            <person name="Marques A."/>
        </authorList>
    </citation>
    <scope>NUCLEOTIDE SEQUENCE</scope>
    <source>
        <strain evidence="8">RhyBre1mFocal</strain>
    </source>
</reference>
<sequence>MELFFLSSTFLLVFLSLLSLLYLSLKNEDPKKKSTMYGMKPYPILGYVPHFIKNRHRVLDWCTEIIIRSPTHTMGFATFGGHGGVITANPKNVEHIVKTNFNNYPKGELMIFMLVDFFGHGIFNSDGEQWLWQRKAASLEFSKRSLRNFVISTVQTEIVNRFLPLLNKLEQINQTIDLQDMLERFAVDNICNVAFGEDPACLTEDGYVGEKSKFMKDFGEAQEITLARFMNPLRFVWRVKKFLNIGSERRLKELISTVHGYTMNIVKAKKERALIDQKQDLLSRFSSNNDCSDESLCDVVTNFILAGRETTSSALTWFFWLVSTKPNVEEKIIEEIKSVRIKKQVTSEVFDYDDLREMNYLHAAITESMRLYPPVAMDSATCKEEDILPDGTHVGKGWFISYCAYAMGRIEDIWGNDCNEFKPERWLENGIFKPESPFKYPVFHGGPRMCLGKEMAYIQMKSIAACVFERFKFKVVGKEGTPETLLSFTLRMKGGLPIQLSKRENIDQ</sequence>
<dbReference type="CDD" id="cd11064">
    <property type="entry name" value="CYP86A"/>
    <property type="match status" value="1"/>
</dbReference>
<comment type="similarity">
    <text evidence="1 6">Belongs to the cytochrome P450 family.</text>
</comment>
<dbReference type="SUPFAM" id="SSF48264">
    <property type="entry name" value="Cytochrome P450"/>
    <property type="match status" value="1"/>
</dbReference>
<dbReference type="GO" id="GO:0004497">
    <property type="term" value="F:monooxygenase activity"/>
    <property type="evidence" value="ECO:0007669"/>
    <property type="project" value="UniProtKB-KW"/>
</dbReference>
<accession>A0A9Q0HIA9</accession>
<proteinExistence type="inferred from homology"/>
<evidence type="ECO:0000256" key="6">
    <source>
        <dbReference type="RuleBase" id="RU000461"/>
    </source>
</evidence>
<dbReference type="Gene3D" id="1.10.630.10">
    <property type="entry name" value="Cytochrome P450"/>
    <property type="match status" value="1"/>
</dbReference>
<dbReference type="InterPro" id="IPR002401">
    <property type="entry name" value="Cyt_P450_E_grp-I"/>
</dbReference>
<dbReference type="GO" id="GO:0020037">
    <property type="term" value="F:heme binding"/>
    <property type="evidence" value="ECO:0007669"/>
    <property type="project" value="InterPro"/>
</dbReference>
<gene>
    <name evidence="8" type="ORF">LUZ63_018165</name>
</gene>
<dbReference type="GO" id="GO:0005506">
    <property type="term" value="F:iron ion binding"/>
    <property type="evidence" value="ECO:0007669"/>
    <property type="project" value="InterPro"/>
</dbReference>
<dbReference type="PANTHER" id="PTHR24296">
    <property type="entry name" value="CYTOCHROME P450"/>
    <property type="match status" value="1"/>
</dbReference>